<dbReference type="PANTHER" id="PTHR38011">
    <property type="entry name" value="DIHYDROFOLATE REDUCTASE FAMILY PROTEIN (AFU_ORTHOLOGUE AFUA_8G06820)"/>
    <property type="match status" value="1"/>
</dbReference>
<accession>A0A1G6JCY0</accession>
<dbReference type="Gene3D" id="3.40.430.10">
    <property type="entry name" value="Dihydrofolate Reductase, subunit A"/>
    <property type="match status" value="1"/>
</dbReference>
<evidence type="ECO:0000256" key="3">
    <source>
        <dbReference type="ARBA" id="ARBA00023002"/>
    </source>
</evidence>
<dbReference type="PANTHER" id="PTHR38011:SF7">
    <property type="entry name" value="2,5-DIAMINO-6-RIBOSYLAMINO-4(3H)-PYRIMIDINONE 5'-PHOSPHATE REDUCTASE"/>
    <property type="match status" value="1"/>
</dbReference>
<dbReference type="EMBL" id="FMZE01000001">
    <property type="protein sequence ID" value="SDC16245.1"/>
    <property type="molecule type" value="Genomic_DNA"/>
</dbReference>
<keyword evidence="2" id="KW-0521">NADP</keyword>
<dbReference type="GO" id="GO:0008703">
    <property type="term" value="F:5-amino-6-(5-phosphoribosylamino)uracil reductase activity"/>
    <property type="evidence" value="ECO:0007669"/>
    <property type="project" value="InterPro"/>
</dbReference>
<protein>
    <submittedName>
        <fullName evidence="4">Pyrimidine reductase, riboflavin biosynthesis</fullName>
    </submittedName>
</protein>
<evidence type="ECO:0000256" key="2">
    <source>
        <dbReference type="ARBA" id="ARBA00022857"/>
    </source>
</evidence>
<sequence length="263" mass="28001">MATVQRLWPPVQDGEPSGPLSDTDLEQLYAYPDQLSGPWVQANFVSSADGAVTVSDRSEGLSHPADKRIFALGRELADVVLVGAGTVKAENYRGVRSNAARAERRLARGLAEVPPIAVVTGRCTIRPDGPLFTDTLVPPIVITTENAPVERRAALTDAGAEVLVAGEHAVDLEAALALLDERGLRRINCEGGPHLFATLVAQDRVDQLCLTLAPLLAGAGADRIVAGLAAPEPRAMRLESLLHEDGFTMLRYRRAGHDPDDPG</sequence>
<proteinExistence type="predicted"/>
<evidence type="ECO:0000313" key="5">
    <source>
        <dbReference type="Proteomes" id="UP000199494"/>
    </source>
</evidence>
<dbReference type="InterPro" id="IPR050765">
    <property type="entry name" value="Riboflavin_Biosynth_HTPR"/>
</dbReference>
<name>A0A1G6JCY0_9PSEU</name>
<dbReference type="STRING" id="530584.SAMN05421630_101651"/>
<evidence type="ECO:0000256" key="1">
    <source>
        <dbReference type="ARBA" id="ARBA00005104"/>
    </source>
</evidence>
<gene>
    <name evidence="4" type="ORF">SAMN05421630_101651</name>
</gene>
<dbReference type="InterPro" id="IPR002734">
    <property type="entry name" value="RibDG_C"/>
</dbReference>
<reference evidence="4 5" key="1">
    <citation type="submission" date="2016-10" db="EMBL/GenBank/DDBJ databases">
        <authorList>
            <person name="de Groot N.N."/>
        </authorList>
    </citation>
    <scope>NUCLEOTIDE SEQUENCE [LARGE SCALE GENOMIC DNA]</scope>
    <source>
        <strain evidence="4 5">CGMCC 4.5506</strain>
    </source>
</reference>
<evidence type="ECO:0000313" key="4">
    <source>
        <dbReference type="EMBL" id="SDC16245.1"/>
    </source>
</evidence>
<keyword evidence="5" id="KW-1185">Reference proteome</keyword>
<keyword evidence="3" id="KW-0560">Oxidoreductase</keyword>
<dbReference type="AlphaFoldDB" id="A0A1G6JCY0"/>
<dbReference type="Proteomes" id="UP000199494">
    <property type="component" value="Unassembled WGS sequence"/>
</dbReference>
<dbReference type="InterPro" id="IPR024072">
    <property type="entry name" value="DHFR-like_dom_sf"/>
</dbReference>
<comment type="pathway">
    <text evidence="1">Cofactor biosynthesis; riboflavin biosynthesis.</text>
</comment>
<dbReference type="Pfam" id="PF01872">
    <property type="entry name" value="RibD_C"/>
    <property type="match status" value="1"/>
</dbReference>
<dbReference type="OrthoDB" id="5243299at2"/>
<organism evidence="4 5">
    <name type="scientific">Prauserella marina</name>
    <dbReference type="NCBI Taxonomy" id="530584"/>
    <lineage>
        <taxon>Bacteria</taxon>
        <taxon>Bacillati</taxon>
        <taxon>Actinomycetota</taxon>
        <taxon>Actinomycetes</taxon>
        <taxon>Pseudonocardiales</taxon>
        <taxon>Pseudonocardiaceae</taxon>
        <taxon>Prauserella</taxon>
    </lineage>
</organism>
<dbReference type="SUPFAM" id="SSF53597">
    <property type="entry name" value="Dihydrofolate reductase-like"/>
    <property type="match status" value="1"/>
</dbReference>
<dbReference type="GO" id="GO:0009231">
    <property type="term" value="P:riboflavin biosynthetic process"/>
    <property type="evidence" value="ECO:0007669"/>
    <property type="project" value="InterPro"/>
</dbReference>